<sequence>MIEEPYRWLEAIANRREYIEDQLRPASPVVAICGEPGILLLTKRATTPKLFEVYDQLALGCLGHPADMERVRQAAIETAHWEGFTRSREDVTARRIVSFSLAPALKNSFEQIFSAPLLFRGILVELTERPGADTAWTMDYDGSFVCWQGENFFSGVLIAGRKEVVERWETEKEKSLASPLPGWKDLWERAWRLEAWACQAATEREEAWQSWQLGEGRRLEEVISPGDYELLLLTRSELSRASSVCKPGAEEFLALL</sequence>
<proteinExistence type="predicted"/>
<dbReference type="EMBL" id="CAJNOB010000067">
    <property type="protein sequence ID" value="CAF0704430.1"/>
    <property type="molecule type" value="Genomic_DNA"/>
</dbReference>
<dbReference type="AlphaFoldDB" id="A0A8J2FPP6"/>
<organism evidence="1 2">
    <name type="scientific">Candidatus Methylacidithermus pantelleriae</name>
    <dbReference type="NCBI Taxonomy" id="2744239"/>
    <lineage>
        <taxon>Bacteria</taxon>
        <taxon>Pseudomonadati</taxon>
        <taxon>Verrucomicrobiota</taxon>
        <taxon>Methylacidiphilae</taxon>
        <taxon>Methylacidiphilales</taxon>
        <taxon>Methylacidiphilaceae</taxon>
        <taxon>Candidatus Methylacidithermus</taxon>
    </lineage>
</organism>
<protein>
    <submittedName>
        <fullName evidence="1">Proteasome alpha subunit</fullName>
        <ecNumber evidence="1">3.4.25.1</ecNumber>
    </submittedName>
</protein>
<keyword evidence="1" id="KW-0647">Proteasome</keyword>
<dbReference type="GO" id="GO:0016787">
    <property type="term" value="F:hydrolase activity"/>
    <property type="evidence" value="ECO:0007669"/>
    <property type="project" value="UniProtKB-KW"/>
</dbReference>
<keyword evidence="1" id="KW-0378">Hydrolase</keyword>
<dbReference type="InterPro" id="IPR029055">
    <property type="entry name" value="Ntn_hydrolases_N"/>
</dbReference>
<dbReference type="RefSeq" id="WP_174582497.1">
    <property type="nucleotide sequence ID" value="NZ_CAJNOB010000067.1"/>
</dbReference>
<keyword evidence="2" id="KW-1185">Reference proteome</keyword>
<dbReference type="SUPFAM" id="SSF56235">
    <property type="entry name" value="N-terminal nucleophile aminohydrolases (Ntn hydrolases)"/>
    <property type="match status" value="1"/>
</dbReference>
<evidence type="ECO:0000313" key="1">
    <source>
        <dbReference type="EMBL" id="CAF0704430.1"/>
    </source>
</evidence>
<evidence type="ECO:0000313" key="2">
    <source>
        <dbReference type="Proteomes" id="UP000663859"/>
    </source>
</evidence>
<name>A0A8J2FPP6_9BACT</name>
<gene>
    <name evidence="1" type="ORF">MPNT_70012</name>
</gene>
<reference evidence="1" key="1">
    <citation type="submission" date="2021-02" db="EMBL/GenBank/DDBJ databases">
        <authorList>
            <person name="Cremers G."/>
            <person name="Picone N."/>
        </authorList>
    </citation>
    <scope>NUCLEOTIDE SEQUENCE</scope>
    <source>
        <strain evidence="1">PQ17</strain>
    </source>
</reference>
<dbReference type="GO" id="GO:0000502">
    <property type="term" value="C:proteasome complex"/>
    <property type="evidence" value="ECO:0007669"/>
    <property type="project" value="UniProtKB-KW"/>
</dbReference>
<dbReference type="Gene3D" id="3.60.20.10">
    <property type="entry name" value="Glutamine Phosphoribosylpyrophosphate, subunit 1, domain 1"/>
    <property type="match status" value="1"/>
</dbReference>
<dbReference type="EC" id="3.4.25.1" evidence="1"/>
<comment type="caution">
    <text evidence="1">The sequence shown here is derived from an EMBL/GenBank/DDBJ whole genome shotgun (WGS) entry which is preliminary data.</text>
</comment>
<dbReference type="Proteomes" id="UP000663859">
    <property type="component" value="Unassembled WGS sequence"/>
</dbReference>
<accession>A0A8J2FPP6</accession>